<protein>
    <recommendedName>
        <fullName evidence="5 15">Dipeptidyl peptidase 3</fullName>
        <ecNumber evidence="4 15">3.4.14.4</ecNumber>
    </recommendedName>
    <alternativeName>
        <fullName evidence="13 15">Dipeptidyl aminopeptidase III</fullName>
    </alternativeName>
    <alternativeName>
        <fullName evidence="14 15">Dipeptidyl peptidase III</fullName>
    </alternativeName>
</protein>
<evidence type="ECO:0000256" key="14">
    <source>
        <dbReference type="ARBA" id="ARBA00032119"/>
    </source>
</evidence>
<evidence type="ECO:0000256" key="6">
    <source>
        <dbReference type="ARBA" id="ARBA00022438"/>
    </source>
</evidence>
<name>A0A9P7AY41_9HELO</name>
<evidence type="ECO:0000256" key="13">
    <source>
        <dbReference type="ARBA" id="ARBA00031288"/>
    </source>
</evidence>
<dbReference type="AlphaFoldDB" id="A0A9P7AY41"/>
<evidence type="ECO:0000256" key="15">
    <source>
        <dbReference type="PIRNR" id="PIRNR007828"/>
    </source>
</evidence>
<dbReference type="Proteomes" id="UP000785200">
    <property type="component" value="Unassembled WGS sequence"/>
</dbReference>
<dbReference type="InterPro" id="IPR005317">
    <property type="entry name" value="Dipeptidyl-peptase3"/>
</dbReference>
<keyword evidence="11 15" id="KW-0862">Zinc</keyword>
<dbReference type="Gene3D" id="3.30.540.30">
    <property type="match status" value="3"/>
</dbReference>
<keyword evidence="7 15" id="KW-0963">Cytoplasm</keyword>
<evidence type="ECO:0000256" key="1">
    <source>
        <dbReference type="ARBA" id="ARBA00001336"/>
    </source>
</evidence>
<dbReference type="FunFam" id="3.30.540.30:FF:000002">
    <property type="entry name" value="Dipeptidyl peptidase 3"/>
    <property type="match status" value="1"/>
</dbReference>
<evidence type="ECO:0000256" key="16">
    <source>
        <dbReference type="PIRSR" id="PIRSR007828-1"/>
    </source>
</evidence>
<dbReference type="EMBL" id="VNKQ01000007">
    <property type="protein sequence ID" value="KAG0649816.1"/>
    <property type="molecule type" value="Genomic_DNA"/>
</dbReference>
<comment type="catalytic activity">
    <reaction evidence="1 15">
        <text>Release of an N-terminal dipeptide from a peptide comprising four or more residues, with broad specificity. Also acts on dipeptidyl 2-naphthylamides.</text>
        <dbReference type="EC" id="3.4.14.4"/>
    </reaction>
</comment>
<evidence type="ECO:0000256" key="5">
    <source>
        <dbReference type="ARBA" id="ARBA00014713"/>
    </source>
</evidence>
<dbReference type="GO" id="GO:0008239">
    <property type="term" value="F:dipeptidyl-peptidase activity"/>
    <property type="evidence" value="ECO:0007669"/>
    <property type="project" value="UniProtKB-UniRule"/>
</dbReference>
<feature type="active site" evidence="16">
    <location>
        <position position="522"/>
    </location>
</feature>
<comment type="caution">
    <text evidence="18">The sequence shown here is derived from an EMBL/GenBank/DDBJ whole genome shotgun (WGS) entry which is preliminary data.</text>
</comment>
<dbReference type="FunFam" id="3.30.540.30:FF:000004">
    <property type="entry name" value="Dipeptidyl peptidase 3"/>
    <property type="match status" value="1"/>
</dbReference>
<feature type="binding site" evidence="17">
    <location>
        <position position="580"/>
    </location>
    <ligand>
        <name>Zn(2+)</name>
        <dbReference type="ChEBI" id="CHEBI:29105"/>
        <note>catalytic</note>
    </ligand>
</feature>
<evidence type="ECO:0000256" key="4">
    <source>
        <dbReference type="ARBA" id="ARBA00012063"/>
    </source>
</evidence>
<evidence type="ECO:0000256" key="7">
    <source>
        <dbReference type="ARBA" id="ARBA00022490"/>
    </source>
</evidence>
<keyword evidence="8 15" id="KW-0645">Protease</keyword>
<dbReference type="FunFam" id="3.30.540.30:FF:000001">
    <property type="entry name" value="Dipeptidyl peptidase 3"/>
    <property type="match status" value="1"/>
</dbReference>
<dbReference type="GO" id="GO:0004177">
    <property type="term" value="F:aminopeptidase activity"/>
    <property type="evidence" value="ECO:0007669"/>
    <property type="project" value="UniProtKB-KW"/>
</dbReference>
<keyword evidence="10 15" id="KW-0378">Hydrolase</keyword>
<evidence type="ECO:0000256" key="8">
    <source>
        <dbReference type="ARBA" id="ARBA00022670"/>
    </source>
</evidence>
<keyword evidence="9 15" id="KW-0479">Metal-binding</keyword>
<gene>
    <name evidence="18" type="ORF">D0Z07_3821</name>
</gene>
<dbReference type="PIRSF" id="PIRSF007828">
    <property type="entry name" value="Dipeptidyl-peptidase_III"/>
    <property type="match status" value="1"/>
</dbReference>
<evidence type="ECO:0000256" key="2">
    <source>
        <dbReference type="ARBA" id="ARBA00004496"/>
    </source>
</evidence>
<dbReference type="PANTHER" id="PTHR23422:SF11">
    <property type="entry name" value="DIPEPTIDYL PEPTIDASE 3"/>
    <property type="match status" value="1"/>
</dbReference>
<evidence type="ECO:0000313" key="18">
    <source>
        <dbReference type="EMBL" id="KAG0649816.1"/>
    </source>
</evidence>
<reference evidence="18" key="1">
    <citation type="submission" date="2019-07" db="EMBL/GenBank/DDBJ databases">
        <title>Hyphodiscus hymeniophilus genome sequencing and assembly.</title>
        <authorList>
            <person name="Kramer G."/>
            <person name="Nodwell J."/>
        </authorList>
    </citation>
    <scope>NUCLEOTIDE SEQUENCE</scope>
    <source>
        <strain evidence="18">ATCC 34498</strain>
    </source>
</reference>
<dbReference type="PANTHER" id="PTHR23422">
    <property type="entry name" value="DIPEPTIDYL PEPTIDASE III-RELATED"/>
    <property type="match status" value="1"/>
</dbReference>
<evidence type="ECO:0000256" key="12">
    <source>
        <dbReference type="ARBA" id="ARBA00023049"/>
    </source>
</evidence>
<evidence type="ECO:0000256" key="3">
    <source>
        <dbReference type="ARBA" id="ARBA00010200"/>
    </source>
</evidence>
<dbReference type="GO" id="GO:0005737">
    <property type="term" value="C:cytoplasm"/>
    <property type="evidence" value="ECO:0007669"/>
    <property type="project" value="UniProtKB-SubCell"/>
</dbReference>
<evidence type="ECO:0000313" key="19">
    <source>
        <dbReference type="Proteomes" id="UP000785200"/>
    </source>
</evidence>
<proteinExistence type="inferred from homology"/>
<evidence type="ECO:0000256" key="10">
    <source>
        <dbReference type="ARBA" id="ARBA00022801"/>
    </source>
</evidence>
<dbReference type="GO" id="GO:0046872">
    <property type="term" value="F:metal ion binding"/>
    <property type="evidence" value="ECO:0007669"/>
    <property type="project" value="UniProtKB-KW"/>
</dbReference>
<dbReference type="GO" id="GO:0006508">
    <property type="term" value="P:proteolysis"/>
    <property type="evidence" value="ECO:0007669"/>
    <property type="project" value="UniProtKB-KW"/>
</dbReference>
<dbReference type="Pfam" id="PF03571">
    <property type="entry name" value="Peptidase_M49"/>
    <property type="match status" value="1"/>
</dbReference>
<feature type="binding site" evidence="17">
    <location>
        <position position="521"/>
    </location>
    <ligand>
        <name>Zn(2+)</name>
        <dbReference type="ChEBI" id="CHEBI:29105"/>
        <note>catalytic</note>
    </ligand>
</feature>
<keyword evidence="19" id="KW-1185">Reference proteome</keyword>
<dbReference type="OrthoDB" id="4694525at2759"/>
<accession>A0A9P7AY41</accession>
<comment type="similarity">
    <text evidence="3 15">Belongs to the peptidase M49 family.</text>
</comment>
<dbReference type="EC" id="3.4.14.4" evidence="4 15"/>
<evidence type="ECO:0000256" key="9">
    <source>
        <dbReference type="ARBA" id="ARBA00022723"/>
    </source>
</evidence>
<dbReference type="GO" id="GO:0008235">
    <property type="term" value="F:metalloexopeptidase activity"/>
    <property type="evidence" value="ECO:0007669"/>
    <property type="project" value="InterPro"/>
</dbReference>
<keyword evidence="6 15" id="KW-0031">Aminopeptidase</keyword>
<organism evidence="18 19">
    <name type="scientific">Hyphodiscus hymeniophilus</name>
    <dbReference type="NCBI Taxonomy" id="353542"/>
    <lineage>
        <taxon>Eukaryota</taxon>
        <taxon>Fungi</taxon>
        <taxon>Dikarya</taxon>
        <taxon>Ascomycota</taxon>
        <taxon>Pezizomycotina</taxon>
        <taxon>Leotiomycetes</taxon>
        <taxon>Helotiales</taxon>
        <taxon>Hyphodiscaceae</taxon>
        <taxon>Hyphodiscus</taxon>
    </lineage>
</organism>
<dbReference type="InterPro" id="IPR039461">
    <property type="entry name" value="Peptidase_M49"/>
</dbReference>
<evidence type="ECO:0000256" key="11">
    <source>
        <dbReference type="ARBA" id="ARBA00022833"/>
    </source>
</evidence>
<comment type="subcellular location">
    <subcellularLocation>
        <location evidence="2">Cytoplasm</location>
    </subcellularLocation>
</comment>
<feature type="binding site" evidence="17">
    <location>
        <position position="526"/>
    </location>
    <ligand>
        <name>Zn(2+)</name>
        <dbReference type="ChEBI" id="CHEBI:29105"/>
        <note>catalytic</note>
    </ligand>
</feature>
<keyword evidence="12 15" id="KW-0482">Metalloprotease</keyword>
<evidence type="ECO:0000256" key="17">
    <source>
        <dbReference type="PIRSR" id="PIRSR007828-2"/>
    </source>
</evidence>
<sequence>MKLHSQALRCVPEVQLYSNWQRLPRKPELSASPRSATLHSQLRFQSYLVTPTPSKRYMNIPFLNRLHSLQRHFTMNAQELKNFLADSPPSAVNLVIKKHFEALDGKQKRYAHYISRAAFTGTRITLRQVSPESAPIYDFIISLYKACNGDWSALQNKAGVSDEDLKYFLEYSAQFLGNCGNYKGFGDSKFVPRCEEKAFTAMASTSAEAEKFYKETNGAIFSSNNEGLMHLGFLDEGHMTTYYPNSKGITKDEISAVSKWMEEKKLLPENTRLRKTTEGIFELLIASAVTDVPSSGGDIGKQTVFVLENGPLKGHKLKLVYGDYSKEMGLIAGYHQKAAENSANDNQKEMQLAYADSFESGSLEAFKTAQRKWIRDKGPMVESNIGFVETYRDPHGVRGEWEGFAATVNLERTRAFGKLVEGAESMIPKLPWSTDFEKDKFLSPDFTSLEVLSFAGSGIPAGINIPNYDDIRQTEGFKNVSLGNVLSAKAPNEKIPFISEADLHIYQKYRDPAFEVQVGIHELLGHGTGKLLQETKPGVYNFDIKNPPISPVTEKPVSTYYKPGQTWGSVFGSIASSYEECRAECVAMALSCDFEILRIFGFGDGKPDMDGEAGDVLYAAYLSMARAGIASLEMWDPKSRKWGQAHSQARFSILQCFLSAGPEFCKLDYQNDDLSDLTIKLDRSKITTTGRKAVENYLQKLHVYKSTADVEAGTKLYLEMTNVDDTFWGKKIRDEVLRNKQ</sequence>
<comment type="cofactor">
    <cofactor evidence="15 17">
        <name>Zn(2+)</name>
        <dbReference type="ChEBI" id="CHEBI:29105"/>
    </cofactor>
    <text evidence="15 17">Binds 1 zinc ion per subunit.</text>
</comment>